<evidence type="ECO:0000313" key="2">
    <source>
        <dbReference type="Proteomes" id="UP001430356"/>
    </source>
</evidence>
<dbReference type="EMBL" id="JAECZO010000066">
    <property type="protein sequence ID" value="KAK7196014.1"/>
    <property type="molecule type" value="Genomic_DNA"/>
</dbReference>
<dbReference type="Proteomes" id="UP001430356">
    <property type="component" value="Unassembled WGS sequence"/>
</dbReference>
<evidence type="ECO:0000313" key="1">
    <source>
        <dbReference type="EMBL" id="KAK7196014.1"/>
    </source>
</evidence>
<protein>
    <submittedName>
        <fullName evidence="1">Uncharacterized protein</fullName>
    </submittedName>
</protein>
<comment type="caution">
    <text evidence="1">The sequence shown here is derived from an EMBL/GenBank/DDBJ whole genome shotgun (WGS) entry which is preliminary data.</text>
</comment>
<reference evidence="1 2" key="1">
    <citation type="journal article" date="2021" name="MBio">
        <title>A New Model Trypanosomatid, Novymonas esmeraldas: Genomic Perception of Its 'Candidatus Pandoraea novymonadis' Endosymbiont.</title>
        <authorList>
            <person name="Zakharova A."/>
            <person name="Saura A."/>
            <person name="Butenko A."/>
            <person name="Podesvova L."/>
            <person name="Warmusova S."/>
            <person name="Kostygov A.Y."/>
            <person name="Nenarokova A."/>
            <person name="Lukes J."/>
            <person name="Opperdoes F.R."/>
            <person name="Yurchenko V."/>
        </authorList>
    </citation>
    <scope>NUCLEOTIDE SEQUENCE [LARGE SCALE GENOMIC DNA]</scope>
    <source>
        <strain evidence="1 2">E262AT.01</strain>
    </source>
</reference>
<dbReference type="AlphaFoldDB" id="A0AAW0EQL8"/>
<proteinExistence type="predicted"/>
<keyword evidence="2" id="KW-1185">Reference proteome</keyword>
<dbReference type="SUPFAM" id="SSF52540">
    <property type="entry name" value="P-loop containing nucleoside triphosphate hydrolases"/>
    <property type="match status" value="1"/>
</dbReference>
<gene>
    <name evidence="1" type="ORF">NESM_000534800</name>
</gene>
<name>A0AAW0EQL8_9TRYP</name>
<sequence>MPSCVVYVLGTESSGKSDLVRQLEYLSQGHVRTTPTVCTPTMGQEVTELRLQPSPRAGEVVLELRELGGSLMNAWESFIESRKAKDGAAAETTFALLYVVDGIAPQQLPLASVMYRYLTHGTKAACARWPCIIAVQKCAGVNAVTAEEVHSFFLDDADAAPCLGVLEVDSWNGVGLGDVMKHLESAFGAVP</sequence>
<dbReference type="PANTHER" id="PTHR46688:SF1">
    <property type="entry name" value="ADP-RIBOSYLATION FACTOR-LIKE PROTEIN 16"/>
    <property type="match status" value="1"/>
</dbReference>
<organism evidence="1 2">
    <name type="scientific">Novymonas esmeraldas</name>
    <dbReference type="NCBI Taxonomy" id="1808958"/>
    <lineage>
        <taxon>Eukaryota</taxon>
        <taxon>Discoba</taxon>
        <taxon>Euglenozoa</taxon>
        <taxon>Kinetoplastea</taxon>
        <taxon>Metakinetoplastina</taxon>
        <taxon>Trypanosomatida</taxon>
        <taxon>Trypanosomatidae</taxon>
        <taxon>Novymonas</taxon>
    </lineage>
</organism>
<dbReference type="Gene3D" id="3.40.50.300">
    <property type="entry name" value="P-loop containing nucleotide triphosphate hydrolases"/>
    <property type="match status" value="1"/>
</dbReference>
<dbReference type="InterPro" id="IPR027417">
    <property type="entry name" value="P-loop_NTPase"/>
</dbReference>
<accession>A0AAW0EQL8</accession>
<dbReference type="PANTHER" id="PTHR46688">
    <property type="entry name" value="ADP-RIBOSYLATION FACTOR-LIKE PROTEIN 16"/>
    <property type="match status" value="1"/>
</dbReference>